<dbReference type="EMBL" id="HBUF01099635">
    <property type="protein sequence ID" value="CAG6637783.1"/>
    <property type="molecule type" value="Transcribed_RNA"/>
</dbReference>
<accession>A0A8D8VW06</accession>
<name>A0A8D8VW06_9HEMI</name>
<reference evidence="4" key="1">
    <citation type="submission" date="2021-05" db="EMBL/GenBank/DDBJ databases">
        <authorList>
            <person name="Alioto T."/>
            <person name="Alioto T."/>
            <person name="Gomez Garrido J."/>
        </authorList>
    </citation>
    <scope>NUCLEOTIDE SEQUENCE</scope>
</reference>
<dbReference type="GO" id="GO:0016020">
    <property type="term" value="C:membrane"/>
    <property type="evidence" value="ECO:0007669"/>
    <property type="project" value="TreeGrafter"/>
</dbReference>
<dbReference type="PANTHER" id="PTHR43798">
    <property type="entry name" value="MONOACYLGLYCEROL LIPASE"/>
    <property type="match status" value="1"/>
</dbReference>
<feature type="domain" description="AB hydrolase-1" evidence="3">
    <location>
        <begin position="34"/>
        <end position="136"/>
    </location>
</feature>
<sequence length="327" mass="37295">MGLLTFTEEVQIPMPWGHIRGKLWGSKLTKDKEPIIAMHGWLDNAGTFDHLLPYVTDKVSVLCLDLPGHGLSSHYPRGLRYDSLFDNVVLLRRIMNHFGWKRISLMGHSMGCNISFIFTALYPKDVNYIIALDSIAPLGFETDSEFVDYQADNLLKFIRYDAMPVNPGPHGSMKDLQDICIDAHKGSLTEASAKTLMIRGASRLRDNVYKFNRDLKLMAAFLHPPSFELIQVYAKNIKCHYLNIRFEFFTGNKLEKYDQILNIVKGASKNFKFVQETGTHHVHMNDPQKIALIINQFLFSCMTDVDVTTYIGRLFHPLKTAISVLPL</sequence>
<dbReference type="PANTHER" id="PTHR43798:SF14">
    <property type="entry name" value="SERINE HYDROLASE-LIKE PROTEIN DDB_G0286239"/>
    <property type="match status" value="1"/>
</dbReference>
<dbReference type="AlphaFoldDB" id="A0A8D8VW06"/>
<comment type="similarity">
    <text evidence="1">Belongs to the AB hydrolase superfamily.</text>
</comment>
<dbReference type="InterPro" id="IPR029058">
    <property type="entry name" value="AB_hydrolase_fold"/>
</dbReference>
<protein>
    <submittedName>
        <fullName evidence="4">Probable serine hydrolase</fullName>
    </submittedName>
</protein>
<dbReference type="GO" id="GO:0016787">
    <property type="term" value="F:hydrolase activity"/>
    <property type="evidence" value="ECO:0007669"/>
    <property type="project" value="UniProtKB-KW"/>
</dbReference>
<proteinExistence type="inferred from homology"/>
<dbReference type="SUPFAM" id="SSF53474">
    <property type="entry name" value="alpha/beta-Hydrolases"/>
    <property type="match status" value="1"/>
</dbReference>
<organism evidence="4">
    <name type="scientific">Cacopsylla melanoneura</name>
    <dbReference type="NCBI Taxonomy" id="428564"/>
    <lineage>
        <taxon>Eukaryota</taxon>
        <taxon>Metazoa</taxon>
        <taxon>Ecdysozoa</taxon>
        <taxon>Arthropoda</taxon>
        <taxon>Hexapoda</taxon>
        <taxon>Insecta</taxon>
        <taxon>Pterygota</taxon>
        <taxon>Neoptera</taxon>
        <taxon>Paraneoptera</taxon>
        <taxon>Hemiptera</taxon>
        <taxon>Sternorrhyncha</taxon>
        <taxon>Psylloidea</taxon>
        <taxon>Psyllidae</taxon>
        <taxon>Psyllinae</taxon>
        <taxon>Cacopsylla</taxon>
    </lineage>
</organism>
<dbReference type="InterPro" id="IPR050266">
    <property type="entry name" value="AB_hydrolase_sf"/>
</dbReference>
<keyword evidence="2 4" id="KW-0378">Hydrolase</keyword>
<dbReference type="EMBL" id="HBUF01099637">
    <property type="protein sequence ID" value="CAG6637785.1"/>
    <property type="molecule type" value="Transcribed_RNA"/>
</dbReference>
<dbReference type="Gene3D" id="3.40.50.1820">
    <property type="entry name" value="alpha/beta hydrolase"/>
    <property type="match status" value="1"/>
</dbReference>
<dbReference type="InterPro" id="IPR000073">
    <property type="entry name" value="AB_hydrolase_1"/>
</dbReference>
<evidence type="ECO:0000256" key="2">
    <source>
        <dbReference type="ARBA" id="ARBA00022801"/>
    </source>
</evidence>
<evidence type="ECO:0000256" key="1">
    <source>
        <dbReference type="ARBA" id="ARBA00008645"/>
    </source>
</evidence>
<dbReference type="Pfam" id="PF00561">
    <property type="entry name" value="Abhydrolase_1"/>
    <property type="match status" value="1"/>
</dbReference>
<dbReference type="EMBL" id="HBUF01099636">
    <property type="protein sequence ID" value="CAG6637784.1"/>
    <property type="molecule type" value="Transcribed_RNA"/>
</dbReference>
<evidence type="ECO:0000259" key="3">
    <source>
        <dbReference type="Pfam" id="PF00561"/>
    </source>
</evidence>
<evidence type="ECO:0000313" key="4">
    <source>
        <dbReference type="EMBL" id="CAG6637783.1"/>
    </source>
</evidence>